<name>A0A3R9ZX31_9ENTE</name>
<sequence>MARKIGDNRMAKKKKTNKQVKAKENIWKWLFLGLVTILLGVSLTVVTRLKTQREPAFESPKTALVNQGEPAFQIQLKKKQINRLIDYYLNEFLGETGVKYRFYLEDQAMLKGNFNLLGQKMGFYLYFEPYVLDNGNVLLQAKSLSIGTLSLPVKDILRYVGNQMKIPDWVEIQSQKEAVVLHLDQFQLQNGMYAKMEKINLIDDDIRMNIYLPLEKDKEK</sequence>
<keyword evidence="2" id="KW-1185">Reference proteome</keyword>
<dbReference type="Proteomes" id="UP000277864">
    <property type="component" value="Unassembled WGS sequence"/>
</dbReference>
<reference evidence="1 2" key="1">
    <citation type="submission" date="2018-03" db="EMBL/GenBank/DDBJ databases">
        <authorList>
            <person name="Gulvik C.A."/>
        </authorList>
    </citation>
    <scope>NUCLEOTIDE SEQUENCE [LARGE SCALE GENOMIC DNA]</scope>
    <source>
        <strain evidence="1 2">JCM 31581</strain>
    </source>
</reference>
<dbReference type="OrthoDB" id="2241695at2"/>
<comment type="caution">
    <text evidence="1">The sequence shown here is derived from an EMBL/GenBank/DDBJ whole genome shotgun (WGS) entry which is preliminary data.</text>
</comment>
<accession>A0A3R9ZX31</accession>
<evidence type="ECO:0000313" key="2">
    <source>
        <dbReference type="Proteomes" id="UP000277864"/>
    </source>
</evidence>
<gene>
    <name evidence="1" type="ORF">C7P63_01335</name>
</gene>
<protein>
    <submittedName>
        <fullName evidence="1">DUF2140 domain-containing protein</fullName>
    </submittedName>
</protein>
<organism evidence="1 2">
    <name type="scientific">Vagococcus humatus</name>
    <dbReference type="NCBI Taxonomy" id="1889241"/>
    <lineage>
        <taxon>Bacteria</taxon>
        <taxon>Bacillati</taxon>
        <taxon>Bacillota</taxon>
        <taxon>Bacilli</taxon>
        <taxon>Lactobacillales</taxon>
        <taxon>Enterococcaceae</taxon>
        <taxon>Vagococcus</taxon>
    </lineage>
</organism>
<dbReference type="EMBL" id="PXZH01000001">
    <property type="protein sequence ID" value="RST89749.1"/>
    <property type="molecule type" value="Genomic_DNA"/>
</dbReference>
<proteinExistence type="predicted"/>
<dbReference type="AlphaFoldDB" id="A0A3R9ZX31"/>
<dbReference type="InterPro" id="IPR018672">
    <property type="entry name" value="DUF2140"/>
</dbReference>
<evidence type="ECO:0000313" key="1">
    <source>
        <dbReference type="EMBL" id="RST89749.1"/>
    </source>
</evidence>
<dbReference type="Pfam" id="PF09911">
    <property type="entry name" value="DUF2140"/>
    <property type="match status" value="1"/>
</dbReference>